<keyword evidence="9" id="KW-1185">Reference proteome</keyword>
<dbReference type="PANTHER" id="PTHR11879:SF55">
    <property type="entry name" value="GLUTAMATE OXALOACETATE TRANSAMINASE 1, ISOFORM B"/>
    <property type="match status" value="1"/>
</dbReference>
<dbReference type="CDD" id="cd00609">
    <property type="entry name" value="AAT_like"/>
    <property type="match status" value="1"/>
</dbReference>
<keyword evidence="6" id="KW-0663">Pyridoxal phosphate</keyword>
<keyword evidence="4 8" id="KW-0032">Aminotransferase</keyword>
<dbReference type="NCBIfam" id="NF006719">
    <property type="entry name" value="PRK09257.1"/>
    <property type="match status" value="1"/>
</dbReference>
<evidence type="ECO:0000313" key="8">
    <source>
        <dbReference type="EMBL" id="KPA85956.1"/>
    </source>
</evidence>
<dbReference type="Gene3D" id="3.90.1150.10">
    <property type="entry name" value="Aspartate Aminotransferase, domain 1"/>
    <property type="match status" value="1"/>
</dbReference>
<dbReference type="AlphaFoldDB" id="A0A0M9GAD9"/>
<comment type="similarity">
    <text evidence="2">Belongs to the class-I pyridoxal-phosphate-dependent aminotransferase family.</text>
</comment>
<evidence type="ECO:0000256" key="1">
    <source>
        <dbReference type="ARBA" id="ARBA00001933"/>
    </source>
</evidence>
<evidence type="ECO:0000313" key="9">
    <source>
        <dbReference type="Proteomes" id="UP000037923"/>
    </source>
</evidence>
<evidence type="ECO:0000256" key="4">
    <source>
        <dbReference type="ARBA" id="ARBA00022576"/>
    </source>
</evidence>
<dbReference type="Proteomes" id="UP000037923">
    <property type="component" value="Unassembled WGS sequence"/>
</dbReference>
<comment type="caution">
    <text evidence="8">The sequence shown here is derived from an EMBL/GenBank/DDBJ whole genome shotgun (WGS) entry which is preliminary data.</text>
</comment>
<sequence>MASTTPTTAERWHKIEGHSPDGIFALAARANAAKDPKANLVVGAYRDEQGRPYPLHVVRKAERLLLDMNLDYEYLPIAGLQAFVDDATKMLYGDAVESHQIVGVQTISGTGAIALGAKLLTHVYDPVTTPIYLSNPTWPNHHAILPAAGWKDIRSYSYYDPETMSLDFEGIKKDIHTAPNGSIFVLHQCAHNPTGVDPTHAQWEEIADLMLAKKHQVFFDSAYQGYASGSLDEDAFAARLFAGLGLEVMVAQSFSKNMGLYSERAGALSVIIKDKTKRADVKSVMESLIREEYSSPPAHGARLAHLILSSNDLRKEWEAELADMAGRIRTMRRTVYNELKRLETPGSWEHVINQIGMFSFLGLTKEQCQYCQDHNVFITLTGRANMAGLTHDTALMLARTINDAVSKLDNK</sequence>
<gene>
    <name evidence="8" type="ORF">ABB37_00252</name>
</gene>
<dbReference type="PANTHER" id="PTHR11879">
    <property type="entry name" value="ASPARTATE AMINOTRANSFERASE"/>
    <property type="match status" value="1"/>
</dbReference>
<dbReference type="PRINTS" id="PR00799">
    <property type="entry name" value="TRANSAMINASE"/>
</dbReference>
<reference evidence="8 9" key="1">
    <citation type="submission" date="2015-07" db="EMBL/GenBank/DDBJ databases">
        <title>High-quality genome of monoxenous trypanosomatid Leptomonas pyrrhocoris.</title>
        <authorList>
            <person name="Flegontov P."/>
            <person name="Butenko A."/>
            <person name="Firsov S."/>
            <person name="Vlcek C."/>
            <person name="Logacheva M.D."/>
            <person name="Field M."/>
            <person name="Filatov D."/>
            <person name="Flegontova O."/>
            <person name="Gerasimov E."/>
            <person name="Jackson A.P."/>
            <person name="Kelly S."/>
            <person name="Opperdoes F."/>
            <person name="O'Reilly A."/>
            <person name="Votypka J."/>
            <person name="Yurchenko V."/>
            <person name="Lukes J."/>
        </authorList>
    </citation>
    <scope>NUCLEOTIDE SEQUENCE [LARGE SCALE GENOMIC DNA]</scope>
    <source>
        <strain evidence="8">H10</strain>
    </source>
</reference>
<dbReference type="EMBL" id="LGTL01000001">
    <property type="protein sequence ID" value="KPA85956.1"/>
    <property type="molecule type" value="Genomic_DNA"/>
</dbReference>
<dbReference type="InterPro" id="IPR015424">
    <property type="entry name" value="PyrdxlP-dep_Trfase"/>
</dbReference>
<dbReference type="RefSeq" id="XP_015664395.1">
    <property type="nucleotide sequence ID" value="XM_015796387.1"/>
</dbReference>
<evidence type="ECO:0000256" key="2">
    <source>
        <dbReference type="ARBA" id="ARBA00007441"/>
    </source>
</evidence>
<dbReference type="VEuPathDB" id="TriTrypDB:LpyrH10_01_2520"/>
<dbReference type="GO" id="GO:0030170">
    <property type="term" value="F:pyridoxal phosphate binding"/>
    <property type="evidence" value="ECO:0007669"/>
    <property type="project" value="InterPro"/>
</dbReference>
<dbReference type="InterPro" id="IPR015422">
    <property type="entry name" value="PyrdxlP-dep_Trfase_small"/>
</dbReference>
<evidence type="ECO:0000256" key="3">
    <source>
        <dbReference type="ARBA" id="ARBA00011738"/>
    </source>
</evidence>
<comment type="subunit">
    <text evidence="3">Homodimer.</text>
</comment>
<dbReference type="InterPro" id="IPR015421">
    <property type="entry name" value="PyrdxlP-dep_Trfase_major"/>
</dbReference>
<dbReference type="Pfam" id="PF00155">
    <property type="entry name" value="Aminotran_1_2"/>
    <property type="match status" value="1"/>
</dbReference>
<protein>
    <submittedName>
        <fullName evidence="8">Putative aspartate aminotransferase</fullName>
    </submittedName>
</protein>
<dbReference type="SUPFAM" id="SSF53383">
    <property type="entry name" value="PLP-dependent transferases"/>
    <property type="match status" value="1"/>
</dbReference>
<dbReference type="OMA" id="MGFEMFC"/>
<dbReference type="FunFam" id="3.40.640.10:FF:000064">
    <property type="entry name" value="Aspartate aminotransferase"/>
    <property type="match status" value="1"/>
</dbReference>
<keyword evidence="5 8" id="KW-0808">Transferase</keyword>
<feature type="domain" description="Aminotransferase class I/classII large" evidence="7">
    <location>
        <begin position="37"/>
        <end position="401"/>
    </location>
</feature>
<dbReference type="Gene3D" id="3.40.640.10">
    <property type="entry name" value="Type I PLP-dependent aspartate aminotransferase-like (Major domain)"/>
    <property type="match status" value="1"/>
</dbReference>
<proteinExistence type="inferred from homology"/>
<evidence type="ECO:0000259" key="7">
    <source>
        <dbReference type="Pfam" id="PF00155"/>
    </source>
</evidence>
<dbReference type="OrthoDB" id="6752799at2759"/>
<dbReference type="GeneID" id="26900550"/>
<accession>A0A0M9GAD9</accession>
<comment type="cofactor">
    <cofactor evidence="1">
        <name>pyridoxal 5'-phosphate</name>
        <dbReference type="ChEBI" id="CHEBI:597326"/>
    </cofactor>
</comment>
<dbReference type="GO" id="GO:0004069">
    <property type="term" value="F:L-aspartate:2-oxoglutarate aminotransferase activity"/>
    <property type="evidence" value="ECO:0007669"/>
    <property type="project" value="TreeGrafter"/>
</dbReference>
<organism evidence="8 9">
    <name type="scientific">Leptomonas pyrrhocoris</name>
    <name type="common">Firebug parasite</name>
    <dbReference type="NCBI Taxonomy" id="157538"/>
    <lineage>
        <taxon>Eukaryota</taxon>
        <taxon>Discoba</taxon>
        <taxon>Euglenozoa</taxon>
        <taxon>Kinetoplastea</taxon>
        <taxon>Metakinetoplastina</taxon>
        <taxon>Trypanosomatida</taxon>
        <taxon>Trypanosomatidae</taxon>
        <taxon>Leishmaniinae</taxon>
        <taxon>Leptomonas</taxon>
    </lineage>
</organism>
<dbReference type="GO" id="GO:0006520">
    <property type="term" value="P:amino acid metabolic process"/>
    <property type="evidence" value="ECO:0007669"/>
    <property type="project" value="InterPro"/>
</dbReference>
<name>A0A0M9GAD9_LEPPY</name>
<dbReference type="InterPro" id="IPR000796">
    <property type="entry name" value="Asp_trans"/>
</dbReference>
<dbReference type="InterPro" id="IPR004839">
    <property type="entry name" value="Aminotransferase_I/II_large"/>
</dbReference>
<evidence type="ECO:0000256" key="6">
    <source>
        <dbReference type="ARBA" id="ARBA00022898"/>
    </source>
</evidence>
<evidence type="ECO:0000256" key="5">
    <source>
        <dbReference type="ARBA" id="ARBA00022679"/>
    </source>
</evidence>